<dbReference type="AlphaFoldDB" id="A0A0V0Z4P0"/>
<dbReference type="Proteomes" id="UP000054783">
    <property type="component" value="Unassembled WGS sequence"/>
</dbReference>
<evidence type="ECO:0000313" key="1">
    <source>
        <dbReference type="EMBL" id="KRY07340.1"/>
    </source>
</evidence>
<sequence>MADSVTVKGIGGIHCTPTLARRVRFRLSPVKANDYDLDAEPTEALTLPQICDDIQSVPIRCDNWKHLRHLRIPEEQDEKLPVHVLIGPVAIETTLGWVVFDPVNPPSAHQYLFHCDQKEDNMECKLKKFWELESIGIQQQEDKTTQDAVSRQFLDTLTHDGSRYSVGLLWKPGVVQFPDNYALAEHRLRSVERRFRKDPTKQREYSAVIEEYLRNGWAEEVTTQIGQPGKTCNGAMKASKMKDHIERVHPAKKTKDTEFIKVLKEKSEINPI</sequence>
<organism evidence="1 2">
    <name type="scientific">Trichinella patagoniensis</name>
    <dbReference type="NCBI Taxonomy" id="990121"/>
    <lineage>
        <taxon>Eukaryota</taxon>
        <taxon>Metazoa</taxon>
        <taxon>Ecdysozoa</taxon>
        <taxon>Nematoda</taxon>
        <taxon>Enoplea</taxon>
        <taxon>Dorylaimia</taxon>
        <taxon>Trichinellida</taxon>
        <taxon>Trichinellidae</taxon>
        <taxon>Trichinella</taxon>
    </lineage>
</organism>
<dbReference type="PANTHER" id="PTHR47331:SF5">
    <property type="entry name" value="RIBONUCLEASE H"/>
    <property type="match status" value="1"/>
</dbReference>
<reference evidence="1 2" key="1">
    <citation type="submission" date="2015-01" db="EMBL/GenBank/DDBJ databases">
        <title>Evolution of Trichinella species and genotypes.</title>
        <authorList>
            <person name="Korhonen P.K."/>
            <person name="Edoardo P."/>
            <person name="Giuseppe L.R."/>
            <person name="Gasser R.B."/>
        </authorList>
    </citation>
    <scope>NUCLEOTIDE SEQUENCE [LARGE SCALE GENOMIC DNA]</scope>
    <source>
        <strain evidence="1">ISS2496</strain>
    </source>
</reference>
<name>A0A0V0Z4P0_9BILA</name>
<comment type="caution">
    <text evidence="1">The sequence shown here is derived from an EMBL/GenBank/DDBJ whole genome shotgun (WGS) entry which is preliminary data.</text>
</comment>
<proteinExistence type="predicted"/>
<dbReference type="EMBL" id="JYDQ01000488">
    <property type="protein sequence ID" value="KRY07340.1"/>
    <property type="molecule type" value="Genomic_DNA"/>
</dbReference>
<dbReference type="PANTHER" id="PTHR47331">
    <property type="entry name" value="PHD-TYPE DOMAIN-CONTAINING PROTEIN"/>
    <property type="match status" value="1"/>
</dbReference>
<dbReference type="OrthoDB" id="6435240at2759"/>
<gene>
    <name evidence="1" type="ORF">T12_14179</name>
</gene>
<protein>
    <submittedName>
        <fullName evidence="1">Uncharacterized protein</fullName>
    </submittedName>
</protein>
<accession>A0A0V0Z4P0</accession>
<evidence type="ECO:0000313" key="2">
    <source>
        <dbReference type="Proteomes" id="UP000054783"/>
    </source>
</evidence>
<keyword evidence="2" id="KW-1185">Reference proteome</keyword>